<comment type="function">
    <text evidence="1">Associated with the oxygen-evolving complex of photosystem II.</text>
</comment>
<proteinExistence type="inferred from homology"/>
<accession>A0A0E0Q405</accession>
<dbReference type="EnsemblPlants" id="ORUFI07G02760.1">
    <property type="protein sequence ID" value="ORUFI07G02760.1"/>
    <property type="gene ID" value="ORUFI07G02760"/>
</dbReference>
<dbReference type="GO" id="GO:0015979">
    <property type="term" value="P:photosynthesis"/>
    <property type="evidence" value="ECO:0007669"/>
    <property type="project" value="UniProtKB-KW"/>
</dbReference>
<keyword evidence="9" id="KW-0793">Thylakoid</keyword>
<dbReference type="PANTHER" id="PTHR34369:SF7">
    <property type="entry name" value="PHOTOSYSTEM II 10 KDA POLYPEPTIDE, CHLOROPLASTIC"/>
    <property type="match status" value="1"/>
</dbReference>
<dbReference type="HOGENOM" id="CLU_1108561_0_0_1"/>
<dbReference type="eggNOG" id="ENOG502RZG6">
    <property type="taxonomic scope" value="Eukaryota"/>
</dbReference>
<evidence type="ECO:0000256" key="3">
    <source>
        <dbReference type="ARBA" id="ARBA00006659"/>
    </source>
</evidence>
<dbReference type="Gramene" id="ORUFI07G02760.1">
    <property type="protein sequence ID" value="ORUFI07G02760.1"/>
    <property type="gene ID" value="ORUFI07G02760"/>
</dbReference>
<keyword evidence="5" id="KW-0150">Chloroplast</keyword>
<dbReference type="Pfam" id="PF04725">
    <property type="entry name" value="PsbR"/>
    <property type="match status" value="2"/>
</dbReference>
<dbReference type="PANTHER" id="PTHR34369">
    <property type="entry name" value="PHOTOSYSTEM II 10 KDA POLYPEPTIDE, CHLOROPLASTIC"/>
    <property type="match status" value="1"/>
</dbReference>
<dbReference type="OMA" id="CFITRIR"/>
<keyword evidence="8" id="KW-0809">Transit peptide</keyword>
<protein>
    <recommendedName>
        <fullName evidence="4">Photosystem II 10 kDa polypeptide, chloroplastic</fullName>
    </recommendedName>
</protein>
<keyword evidence="6" id="KW-0602">Photosynthesis</keyword>
<dbReference type="InterPro" id="IPR006814">
    <property type="entry name" value="PSII_PsbR"/>
</dbReference>
<name>A0A0E0Q405_ORYRU</name>
<keyword evidence="14" id="KW-1185">Reference proteome</keyword>
<keyword evidence="10 12" id="KW-0472">Membrane</keyword>
<evidence type="ECO:0000256" key="2">
    <source>
        <dbReference type="ARBA" id="ARBA00004334"/>
    </source>
</evidence>
<reference evidence="13" key="2">
    <citation type="submission" date="2015-06" db="UniProtKB">
        <authorList>
            <consortium name="EnsemblPlants"/>
        </authorList>
    </citation>
    <scope>IDENTIFICATION</scope>
</reference>
<evidence type="ECO:0000256" key="7">
    <source>
        <dbReference type="ARBA" id="ARBA00022640"/>
    </source>
</evidence>
<keyword evidence="11" id="KW-0604">Photosystem II</keyword>
<evidence type="ECO:0000256" key="10">
    <source>
        <dbReference type="ARBA" id="ARBA00023136"/>
    </source>
</evidence>
<feature type="transmembrane region" description="Helical" evidence="12">
    <location>
        <begin position="225"/>
        <end position="244"/>
    </location>
</feature>
<organism evidence="13 14">
    <name type="scientific">Oryza rufipogon</name>
    <name type="common">Brownbeard rice</name>
    <name type="synonym">Asian wild rice</name>
    <dbReference type="NCBI Taxonomy" id="4529"/>
    <lineage>
        <taxon>Eukaryota</taxon>
        <taxon>Viridiplantae</taxon>
        <taxon>Streptophyta</taxon>
        <taxon>Embryophyta</taxon>
        <taxon>Tracheophyta</taxon>
        <taxon>Spermatophyta</taxon>
        <taxon>Magnoliopsida</taxon>
        <taxon>Liliopsida</taxon>
        <taxon>Poales</taxon>
        <taxon>Poaceae</taxon>
        <taxon>BOP clade</taxon>
        <taxon>Oryzoideae</taxon>
        <taxon>Oryzeae</taxon>
        <taxon>Oryzinae</taxon>
        <taxon>Oryza</taxon>
    </lineage>
</organism>
<evidence type="ECO:0000256" key="5">
    <source>
        <dbReference type="ARBA" id="ARBA00022528"/>
    </source>
</evidence>
<evidence type="ECO:0000256" key="9">
    <source>
        <dbReference type="ARBA" id="ARBA00023078"/>
    </source>
</evidence>
<dbReference type="Proteomes" id="UP000008022">
    <property type="component" value="Unassembled WGS sequence"/>
</dbReference>
<evidence type="ECO:0000256" key="1">
    <source>
        <dbReference type="ARBA" id="ARBA00002966"/>
    </source>
</evidence>
<evidence type="ECO:0000313" key="13">
    <source>
        <dbReference type="EnsemblPlants" id="ORUFI07G02760.1"/>
    </source>
</evidence>
<dbReference type="STRING" id="4529.A0A0E0Q405"/>
<dbReference type="GO" id="GO:0009535">
    <property type="term" value="C:chloroplast thylakoid membrane"/>
    <property type="evidence" value="ECO:0007669"/>
    <property type="project" value="UniProtKB-SubCell"/>
</dbReference>
<keyword evidence="7" id="KW-0934">Plastid</keyword>
<keyword evidence="12" id="KW-1133">Transmembrane helix</keyword>
<evidence type="ECO:0000256" key="4">
    <source>
        <dbReference type="ARBA" id="ARBA00018725"/>
    </source>
</evidence>
<dbReference type="GO" id="GO:0009654">
    <property type="term" value="C:photosystem II oxygen evolving complex"/>
    <property type="evidence" value="ECO:0007669"/>
    <property type="project" value="InterPro"/>
</dbReference>
<reference evidence="14" key="1">
    <citation type="submission" date="2013-06" db="EMBL/GenBank/DDBJ databases">
        <authorList>
            <person name="Zhao Q."/>
        </authorList>
    </citation>
    <scope>NUCLEOTIDE SEQUENCE</scope>
    <source>
        <strain evidence="14">cv. W1943</strain>
    </source>
</reference>
<comment type="subcellular location">
    <subcellularLocation>
        <location evidence="2">Plastid</location>
        <location evidence="2">Chloroplast thylakoid membrane</location>
    </subcellularLocation>
</comment>
<evidence type="ECO:0000256" key="6">
    <source>
        <dbReference type="ARBA" id="ARBA00022531"/>
    </source>
</evidence>
<evidence type="ECO:0000256" key="11">
    <source>
        <dbReference type="ARBA" id="ARBA00023276"/>
    </source>
</evidence>
<evidence type="ECO:0000313" key="14">
    <source>
        <dbReference type="Proteomes" id="UP000008022"/>
    </source>
</evidence>
<sequence>MAASVMASLALKPSASPLLERSKLRGKGTMARPSLIIVAKKAKKIQTSQPYGPAGGVVFKEGVDASGRVAKGKGLYQFSNKYGANVDGYSPIYTPEEWSSTGDVYVGDRNENDLQNLKNGVDRREAFDSLCFITRIRAIQPSSRPSLFRVMAKKAKKIQTSQPFGPGGGPNLKDGVDASGRPIKGKGVYQFASKYGANVDGYSPIYNPEEWSPSGDVYTGGKTGLLLWAVTLSGILLAGALLVYNTSALAS</sequence>
<evidence type="ECO:0000256" key="8">
    <source>
        <dbReference type="ARBA" id="ARBA00022946"/>
    </source>
</evidence>
<comment type="similarity">
    <text evidence="3">Belongs to the psbR family.</text>
</comment>
<dbReference type="AlphaFoldDB" id="A0A0E0Q405"/>
<evidence type="ECO:0000256" key="12">
    <source>
        <dbReference type="SAM" id="Phobius"/>
    </source>
</evidence>
<keyword evidence="12" id="KW-0812">Transmembrane</keyword>